<dbReference type="InterPro" id="IPR052638">
    <property type="entry name" value="PiggyBac_TE-derived"/>
</dbReference>
<keyword evidence="2" id="KW-1185">Reference proteome</keyword>
<proteinExistence type="predicted"/>
<dbReference type="GO" id="GO:0043565">
    <property type="term" value="F:sequence-specific DNA binding"/>
    <property type="evidence" value="ECO:0007669"/>
    <property type="project" value="TreeGrafter"/>
</dbReference>
<evidence type="ECO:0000313" key="3">
    <source>
        <dbReference type="WBParaSite" id="nRc.2.0.1.t37228-RA"/>
    </source>
</evidence>
<dbReference type="PANTHER" id="PTHR47055:SF3">
    <property type="entry name" value="PHORBOL-ESTER_DAG-TYPE DOMAIN-CONTAINING PROTEIN"/>
    <property type="match status" value="1"/>
</dbReference>
<organism evidence="2 3">
    <name type="scientific">Romanomermis culicivorax</name>
    <name type="common">Nematode worm</name>
    <dbReference type="NCBI Taxonomy" id="13658"/>
    <lineage>
        <taxon>Eukaryota</taxon>
        <taxon>Metazoa</taxon>
        <taxon>Ecdysozoa</taxon>
        <taxon>Nematoda</taxon>
        <taxon>Enoplea</taxon>
        <taxon>Dorylaimia</taxon>
        <taxon>Mermithida</taxon>
        <taxon>Mermithoidea</taxon>
        <taxon>Mermithidae</taxon>
        <taxon>Romanomermis</taxon>
    </lineage>
</organism>
<evidence type="ECO:0000313" key="2">
    <source>
        <dbReference type="Proteomes" id="UP000887565"/>
    </source>
</evidence>
<accession>A0A915KEJ8</accession>
<feature type="domain" description="PiggyBac transposable element-derived protein" evidence="1">
    <location>
        <begin position="1"/>
        <end position="96"/>
    </location>
</feature>
<dbReference type="PANTHER" id="PTHR47055">
    <property type="entry name" value="DDE_TNP_1_7 DOMAIN-CONTAINING PROTEIN"/>
    <property type="match status" value="1"/>
</dbReference>
<name>A0A915KEJ8_ROMCU</name>
<dbReference type="Proteomes" id="UP000887565">
    <property type="component" value="Unplaced"/>
</dbReference>
<protein>
    <submittedName>
        <fullName evidence="3">PiggyBac transposable element-derived protein domain-containing protein</fullName>
    </submittedName>
</protein>
<reference evidence="3" key="1">
    <citation type="submission" date="2022-11" db="UniProtKB">
        <authorList>
            <consortium name="WormBaseParasite"/>
        </authorList>
    </citation>
    <scope>IDENTIFICATION</scope>
</reference>
<sequence>MTNLYTPQKLAQVNTTSNELIHFFGNLVFSGYHKLPEEDHYWSMADDLSNGVMPKIMSRKRFRELKTYLHLVDNLNLEPGKGSKSHPILSPFIEKVSRDRWHFC</sequence>
<dbReference type="Pfam" id="PF13843">
    <property type="entry name" value="DDE_Tnp_1_7"/>
    <property type="match status" value="1"/>
</dbReference>
<dbReference type="InterPro" id="IPR029526">
    <property type="entry name" value="PGBD"/>
</dbReference>
<dbReference type="AlphaFoldDB" id="A0A915KEJ8"/>
<dbReference type="WBParaSite" id="nRc.2.0.1.t37228-RA">
    <property type="protein sequence ID" value="nRc.2.0.1.t37228-RA"/>
    <property type="gene ID" value="nRc.2.0.1.g37228"/>
</dbReference>
<evidence type="ECO:0000259" key="1">
    <source>
        <dbReference type="Pfam" id="PF13843"/>
    </source>
</evidence>